<feature type="transmembrane region" description="Helical" evidence="1">
    <location>
        <begin position="116"/>
        <end position="134"/>
    </location>
</feature>
<evidence type="ECO:0000256" key="1">
    <source>
        <dbReference type="SAM" id="Phobius"/>
    </source>
</evidence>
<evidence type="ECO:0000313" key="3">
    <source>
        <dbReference type="EMBL" id="GER60848.1"/>
    </source>
</evidence>
<keyword evidence="1" id="KW-1133">Transmembrane helix</keyword>
<organism evidence="3 4">
    <name type="scientific">Patiriisocius marinus</name>
    <dbReference type="NCBI Taxonomy" id="1397112"/>
    <lineage>
        <taxon>Bacteria</taxon>
        <taxon>Pseudomonadati</taxon>
        <taxon>Bacteroidota</taxon>
        <taxon>Flavobacteriia</taxon>
        <taxon>Flavobacteriales</taxon>
        <taxon>Flavobacteriaceae</taxon>
        <taxon>Patiriisocius</taxon>
    </lineage>
</organism>
<feature type="transmembrane region" description="Helical" evidence="1">
    <location>
        <begin position="87"/>
        <end position="110"/>
    </location>
</feature>
<dbReference type="InterPro" id="IPR037185">
    <property type="entry name" value="EmrE-like"/>
</dbReference>
<protein>
    <recommendedName>
        <fullName evidence="2">EamA domain-containing protein</fullName>
    </recommendedName>
</protein>
<name>A0A5J4J489_9FLAO</name>
<feature type="domain" description="EamA" evidence="2">
    <location>
        <begin position="3"/>
        <end position="133"/>
    </location>
</feature>
<reference evidence="3 4" key="1">
    <citation type="submission" date="2019-08" db="EMBL/GenBank/DDBJ databases">
        <title>Draft genome sequence of Ulvibacter marinus type strain NBRC 109484.</title>
        <authorList>
            <person name="Kawano K."/>
            <person name="Ushijima N."/>
            <person name="Kihara M."/>
            <person name="Itoh H."/>
        </authorList>
    </citation>
    <scope>NUCLEOTIDE SEQUENCE [LARGE SCALE GENOMIC DNA]</scope>
    <source>
        <strain evidence="3 4">NBRC 109484</strain>
    </source>
</reference>
<feature type="transmembrane region" description="Helical" evidence="1">
    <location>
        <begin position="179"/>
        <end position="200"/>
    </location>
</feature>
<feature type="transmembrane region" description="Helical" evidence="1">
    <location>
        <begin position="61"/>
        <end position="80"/>
    </location>
</feature>
<evidence type="ECO:0000313" key="4">
    <source>
        <dbReference type="Proteomes" id="UP000326509"/>
    </source>
</evidence>
<dbReference type="Gene3D" id="1.10.3730.20">
    <property type="match status" value="1"/>
</dbReference>
<keyword evidence="1" id="KW-0812">Transmembrane</keyword>
<dbReference type="AlphaFoldDB" id="A0A5J4J489"/>
<keyword evidence="1" id="KW-0472">Membrane</keyword>
<dbReference type="Pfam" id="PF00892">
    <property type="entry name" value="EamA"/>
    <property type="match status" value="1"/>
</dbReference>
<gene>
    <name evidence="3" type="ORF">ULMA_29560</name>
</gene>
<feature type="transmembrane region" description="Helical" evidence="1">
    <location>
        <begin position="242"/>
        <end position="263"/>
    </location>
</feature>
<dbReference type="OrthoDB" id="1524053at2"/>
<proteinExistence type="predicted"/>
<feature type="transmembrane region" description="Helical" evidence="1">
    <location>
        <begin position="146"/>
        <end position="167"/>
    </location>
</feature>
<feature type="transmembrane region" description="Helical" evidence="1">
    <location>
        <begin position="272"/>
        <end position="290"/>
    </location>
</feature>
<dbReference type="InterPro" id="IPR000620">
    <property type="entry name" value="EamA_dom"/>
</dbReference>
<dbReference type="RefSeq" id="WP_151675275.1">
    <property type="nucleotide sequence ID" value="NZ_BKCG01000011.1"/>
</dbReference>
<dbReference type="EMBL" id="BKCG01000011">
    <property type="protein sequence ID" value="GER60848.1"/>
    <property type="molecule type" value="Genomic_DNA"/>
</dbReference>
<feature type="transmembrane region" description="Helical" evidence="1">
    <location>
        <begin position="6"/>
        <end position="22"/>
    </location>
</feature>
<accession>A0A5J4J489</accession>
<comment type="caution">
    <text evidence="3">The sequence shown here is derived from an EMBL/GenBank/DDBJ whole genome shotgun (WGS) entry which is preliminary data.</text>
</comment>
<feature type="transmembrane region" description="Helical" evidence="1">
    <location>
        <begin position="29"/>
        <end position="49"/>
    </location>
</feature>
<sequence>MMYLLFSILASTFIFVIFKLFNRFKVNTLHAIVINYVVACISGIIAFKGTISLSSIPNRPWFYYTLGLGVLFIIVFNLMARTTQRSGLAVVSVATKMSVVIPIVFGLLYYNESLDIYKGIGIITALIAVYLASIKKESGITIQASNLILPLLVFLGSGIIDTSLKYLENAFVPAQEVPLFSSVIFSAAAVIGFILIGIQLAKGSFKFEIKNVIAGICLGVPNYFSIYFLVKALQSDLMDSSGIFTVNNVAIVLLSTIVGILLFNEKLLLKNWLGIFLAIISIFLVTVSSLI</sequence>
<keyword evidence="4" id="KW-1185">Reference proteome</keyword>
<dbReference type="GO" id="GO:0016020">
    <property type="term" value="C:membrane"/>
    <property type="evidence" value="ECO:0007669"/>
    <property type="project" value="InterPro"/>
</dbReference>
<feature type="transmembrane region" description="Helical" evidence="1">
    <location>
        <begin position="212"/>
        <end position="230"/>
    </location>
</feature>
<evidence type="ECO:0000259" key="2">
    <source>
        <dbReference type="Pfam" id="PF00892"/>
    </source>
</evidence>
<dbReference type="SUPFAM" id="SSF103481">
    <property type="entry name" value="Multidrug resistance efflux transporter EmrE"/>
    <property type="match status" value="2"/>
</dbReference>
<dbReference type="Proteomes" id="UP000326509">
    <property type="component" value="Unassembled WGS sequence"/>
</dbReference>